<protein>
    <recommendedName>
        <fullName evidence="3">DUF4932 domain-containing protein</fullName>
    </recommendedName>
</protein>
<dbReference type="EMBL" id="FOLQ01000012">
    <property type="protein sequence ID" value="SFE26107.1"/>
    <property type="molecule type" value="Genomic_DNA"/>
</dbReference>
<sequence length="509" mass="58688">MMLKTSYKGIDPIVWQVNSFGKNCRNVATQITTFFYSRLSPRITQAIAFCSLLLPLVIASPSVGQKLPILKSHTYTISIRDGDYFRKGVWTIDPKVNPDIYEAPMAINEKDKLVTFITDLDSLQLRVERDKTYPFVILINEKDSAFTQVKAVQSAVTFTKAYIKAHQGKTFIEVPAVYELVNIIIALTNTGKKMDGLVVKNTAYYQDILNRFSPYEQESVVKKIDSVLSKSYMEYFSIKTNAYSFDFTAKGRIEPSAVYDRFTSTNTLRPYLNDLQQFADKSKFATFFKQHQPLYNQLIRAYRDSMGIAQMQTWLEKNFPGITYNSYKIVFSPLVGNNQSANWFEYNGFKEVQAHINFPYRDEQEKKEFSSQALHVKDGNIAFTELNHNFIGPEGQKPGYQKGINDAFVDLSSWTRTGSPAERGYHNARTCFDEYMNWALVSLRYIDYAPPLEQAKLIAKMEKRQVEVRGFKKFAEFNQFLIQLYKNRSKGQVVADLYPQIVAWFVNNK</sequence>
<proteinExistence type="predicted"/>
<reference evidence="1 2" key="1">
    <citation type="submission" date="2016-10" db="EMBL/GenBank/DDBJ databases">
        <authorList>
            <person name="de Groot N.N."/>
        </authorList>
    </citation>
    <scope>NUCLEOTIDE SEQUENCE [LARGE SCALE GENOMIC DNA]</scope>
    <source>
        <strain evidence="1 2">DSM 26130</strain>
    </source>
</reference>
<evidence type="ECO:0000313" key="1">
    <source>
        <dbReference type="EMBL" id="SFE26107.1"/>
    </source>
</evidence>
<name>A0A1I1Z374_9BACT</name>
<evidence type="ECO:0008006" key="3">
    <source>
        <dbReference type="Google" id="ProtNLM"/>
    </source>
</evidence>
<dbReference type="Proteomes" id="UP000198598">
    <property type="component" value="Unassembled WGS sequence"/>
</dbReference>
<dbReference type="STRING" id="662367.SAMN05216167_1123"/>
<gene>
    <name evidence="1" type="ORF">SAMN05216167_1123</name>
</gene>
<evidence type="ECO:0000313" key="2">
    <source>
        <dbReference type="Proteomes" id="UP000198598"/>
    </source>
</evidence>
<dbReference type="RefSeq" id="WP_245776761.1">
    <property type="nucleotide sequence ID" value="NZ_FOLQ01000012.1"/>
</dbReference>
<organism evidence="1 2">
    <name type="scientific">Spirosoma endophyticum</name>
    <dbReference type="NCBI Taxonomy" id="662367"/>
    <lineage>
        <taxon>Bacteria</taxon>
        <taxon>Pseudomonadati</taxon>
        <taxon>Bacteroidota</taxon>
        <taxon>Cytophagia</taxon>
        <taxon>Cytophagales</taxon>
        <taxon>Cytophagaceae</taxon>
        <taxon>Spirosoma</taxon>
    </lineage>
</organism>
<dbReference type="AlphaFoldDB" id="A0A1I1Z374"/>
<keyword evidence="2" id="KW-1185">Reference proteome</keyword>
<accession>A0A1I1Z374</accession>